<keyword evidence="1" id="KW-0812">Transmembrane</keyword>
<protein>
    <submittedName>
        <fullName evidence="2">Uncharacterized protein</fullName>
    </submittedName>
</protein>
<keyword evidence="3" id="KW-1185">Reference proteome</keyword>
<sequence length="60" mass="6791">MAIAFYLIYDIILISVIAHILHHISRTGKMPVPQRVNFIVDQAGKPVHKRLIENGTISQL</sequence>
<dbReference type="AlphaFoldDB" id="A0A2G4F4A8"/>
<evidence type="ECO:0000313" key="3">
    <source>
        <dbReference type="Proteomes" id="UP000226442"/>
    </source>
</evidence>
<reference evidence="2" key="1">
    <citation type="submission" date="2017-10" db="EMBL/GenBank/DDBJ databases">
        <title>Draft genome sequence of the planktic cyanobacteria Tychonema bourrellyi isolated from alpine lentic freshwater.</title>
        <authorList>
            <person name="Tett A."/>
            <person name="Armanini F."/>
            <person name="Asnicar F."/>
            <person name="Boscaini A."/>
            <person name="Pasolli E."/>
            <person name="Zolfo M."/>
            <person name="Donati C."/>
            <person name="Salmaso N."/>
            <person name="Segata N."/>
        </authorList>
    </citation>
    <scope>NUCLEOTIDE SEQUENCE</scope>
    <source>
        <strain evidence="2">FEM_GT703</strain>
    </source>
</reference>
<evidence type="ECO:0000313" key="2">
    <source>
        <dbReference type="EMBL" id="PHX56575.1"/>
    </source>
</evidence>
<gene>
    <name evidence="2" type="ORF">CP500_004835</name>
</gene>
<feature type="transmembrane region" description="Helical" evidence="1">
    <location>
        <begin position="6"/>
        <end position="25"/>
    </location>
</feature>
<evidence type="ECO:0000256" key="1">
    <source>
        <dbReference type="SAM" id="Phobius"/>
    </source>
</evidence>
<organism evidence="2 3">
    <name type="scientific">Tychonema bourrellyi FEM_GT703</name>
    <dbReference type="NCBI Taxonomy" id="2040638"/>
    <lineage>
        <taxon>Bacteria</taxon>
        <taxon>Bacillati</taxon>
        <taxon>Cyanobacteriota</taxon>
        <taxon>Cyanophyceae</taxon>
        <taxon>Oscillatoriophycideae</taxon>
        <taxon>Oscillatoriales</taxon>
        <taxon>Microcoleaceae</taxon>
        <taxon>Tychonema</taxon>
    </lineage>
</organism>
<keyword evidence="1" id="KW-1133">Transmembrane helix</keyword>
<dbReference type="Proteomes" id="UP000226442">
    <property type="component" value="Unassembled WGS sequence"/>
</dbReference>
<proteinExistence type="predicted"/>
<dbReference type="EMBL" id="NXIB02000017">
    <property type="protein sequence ID" value="PHX56575.1"/>
    <property type="molecule type" value="Genomic_DNA"/>
</dbReference>
<keyword evidence="1" id="KW-0472">Membrane</keyword>
<accession>A0A2G4F4A8</accession>
<name>A0A2G4F4A8_9CYAN</name>
<comment type="caution">
    <text evidence="2">The sequence shown here is derived from an EMBL/GenBank/DDBJ whole genome shotgun (WGS) entry which is preliminary data.</text>
</comment>